<evidence type="ECO:0000313" key="4">
    <source>
        <dbReference type="Proteomes" id="UP000294847"/>
    </source>
</evidence>
<feature type="signal peptide" evidence="2">
    <location>
        <begin position="1"/>
        <end position="22"/>
    </location>
</feature>
<gene>
    <name evidence="3" type="ORF">PoMZ_07074</name>
</gene>
<evidence type="ECO:0000256" key="1">
    <source>
        <dbReference type="SAM" id="MobiDB-lite"/>
    </source>
</evidence>
<feature type="region of interest" description="Disordered" evidence="1">
    <location>
        <begin position="107"/>
        <end position="135"/>
    </location>
</feature>
<name>A0A4P7NE73_PYROR</name>
<feature type="chain" id="PRO_5043478732" evidence="2">
    <location>
        <begin position="23"/>
        <end position="161"/>
    </location>
</feature>
<protein>
    <submittedName>
        <fullName evidence="3">Uncharacterized protein</fullName>
    </submittedName>
</protein>
<accession>A0A4P7NE73</accession>
<sequence>MQLSTIVKAFVFITFGVSTTVAGPILPTVDDEPAYDCKHKGNFDPKLANKAKVSCSNHMHTYGYSNADLYIAPSQPPLRRPSCYEECHKLNSCQACRAYRAQRNAESAAMTREFRDNQDKEPTKRPRWKFWHKRPADPVDPDEYVKVSHGNGGLIDDMNMK</sequence>
<evidence type="ECO:0000256" key="2">
    <source>
        <dbReference type="SAM" id="SignalP"/>
    </source>
</evidence>
<dbReference type="EMBL" id="CP034207">
    <property type="protein sequence ID" value="QBZ60136.1"/>
    <property type="molecule type" value="Genomic_DNA"/>
</dbReference>
<keyword evidence="2" id="KW-0732">Signal</keyword>
<feature type="compositionally biased region" description="Basic and acidic residues" evidence="1">
    <location>
        <begin position="112"/>
        <end position="124"/>
    </location>
</feature>
<proteinExistence type="predicted"/>
<organism evidence="3 4">
    <name type="scientific">Pyricularia oryzae</name>
    <name type="common">Rice blast fungus</name>
    <name type="synonym">Magnaporthe oryzae</name>
    <dbReference type="NCBI Taxonomy" id="318829"/>
    <lineage>
        <taxon>Eukaryota</taxon>
        <taxon>Fungi</taxon>
        <taxon>Dikarya</taxon>
        <taxon>Ascomycota</taxon>
        <taxon>Pezizomycotina</taxon>
        <taxon>Sordariomycetes</taxon>
        <taxon>Sordariomycetidae</taxon>
        <taxon>Magnaporthales</taxon>
        <taxon>Pyriculariaceae</taxon>
        <taxon>Pyricularia</taxon>
    </lineage>
</organism>
<evidence type="ECO:0000313" key="3">
    <source>
        <dbReference type="EMBL" id="QBZ60136.1"/>
    </source>
</evidence>
<dbReference type="AlphaFoldDB" id="A0A4P7NE73"/>
<reference evidence="3 4" key="1">
    <citation type="journal article" date="2019" name="Mol. Biol. Evol.">
        <title>Blast fungal genomes show frequent chromosomal changes, gene gains and losses, and effector gene turnover.</title>
        <authorList>
            <person name="Gomez Luciano L.B."/>
            <person name="Jason Tsai I."/>
            <person name="Chuma I."/>
            <person name="Tosa Y."/>
            <person name="Chen Y.H."/>
            <person name="Li J.Y."/>
            <person name="Li M.Y."/>
            <person name="Jade Lu M.Y."/>
            <person name="Nakayashiki H."/>
            <person name="Li W.H."/>
        </authorList>
    </citation>
    <scope>NUCLEOTIDE SEQUENCE [LARGE SCALE GENOMIC DNA]</scope>
    <source>
        <strain evidence="3">MZ5-1-6</strain>
    </source>
</reference>
<dbReference type="Proteomes" id="UP000294847">
    <property type="component" value="Chromosome 4"/>
</dbReference>